<dbReference type="AlphaFoldDB" id="A0A9E7EFI1"/>
<dbReference type="GO" id="GO:0016020">
    <property type="term" value="C:membrane"/>
    <property type="evidence" value="ECO:0007669"/>
    <property type="project" value="UniProtKB-SubCell"/>
</dbReference>
<evidence type="ECO:0000256" key="4">
    <source>
        <dbReference type="ARBA" id="ARBA00022989"/>
    </source>
</evidence>
<dbReference type="SUPFAM" id="SSF56112">
    <property type="entry name" value="Protein kinase-like (PK-like)"/>
    <property type="match status" value="1"/>
</dbReference>
<dbReference type="PANTHER" id="PTHR47974:SF19">
    <property type="entry name" value="RECEPTOR-LIKE SERINE_THREONINE-PROTEIN KINASE"/>
    <property type="match status" value="1"/>
</dbReference>
<accession>A0A9E7EFI1</accession>
<dbReference type="Gene3D" id="1.10.510.10">
    <property type="entry name" value="Transferase(Phosphotransferase) domain 1"/>
    <property type="match status" value="1"/>
</dbReference>
<keyword evidence="4" id="KW-1133">Transmembrane helix</keyword>
<evidence type="ECO:0000256" key="3">
    <source>
        <dbReference type="ARBA" id="ARBA00022729"/>
    </source>
</evidence>
<organism evidence="6 7">
    <name type="scientific">Musa troglodytarum</name>
    <name type="common">fe'i banana</name>
    <dbReference type="NCBI Taxonomy" id="320322"/>
    <lineage>
        <taxon>Eukaryota</taxon>
        <taxon>Viridiplantae</taxon>
        <taxon>Streptophyta</taxon>
        <taxon>Embryophyta</taxon>
        <taxon>Tracheophyta</taxon>
        <taxon>Spermatophyta</taxon>
        <taxon>Magnoliopsida</taxon>
        <taxon>Liliopsida</taxon>
        <taxon>Zingiberales</taxon>
        <taxon>Musaceae</taxon>
        <taxon>Musa</taxon>
    </lineage>
</organism>
<dbReference type="PANTHER" id="PTHR47974">
    <property type="entry name" value="OS07G0415500 PROTEIN"/>
    <property type="match status" value="1"/>
</dbReference>
<protein>
    <submittedName>
        <fullName evidence="6">Serine threonine-protein kinase</fullName>
    </submittedName>
</protein>
<keyword evidence="6" id="KW-0418">Kinase</keyword>
<keyword evidence="7" id="KW-1185">Reference proteome</keyword>
<evidence type="ECO:0000256" key="5">
    <source>
        <dbReference type="ARBA" id="ARBA00023136"/>
    </source>
</evidence>
<evidence type="ECO:0000256" key="1">
    <source>
        <dbReference type="ARBA" id="ARBA00004167"/>
    </source>
</evidence>
<keyword evidence="3" id="KW-0732">Signal</keyword>
<dbReference type="GO" id="GO:0016301">
    <property type="term" value="F:kinase activity"/>
    <property type="evidence" value="ECO:0007669"/>
    <property type="project" value="UniProtKB-KW"/>
</dbReference>
<dbReference type="OrthoDB" id="5857966at2759"/>
<name>A0A9E7EFI1_9LILI</name>
<evidence type="ECO:0000313" key="6">
    <source>
        <dbReference type="EMBL" id="URD75967.1"/>
    </source>
</evidence>
<keyword evidence="5" id="KW-0472">Membrane</keyword>
<comment type="subcellular location">
    <subcellularLocation>
        <location evidence="1">Membrane</location>
        <topology evidence="1">Single-pass membrane protein</topology>
    </subcellularLocation>
</comment>
<keyword evidence="2" id="KW-0812">Transmembrane</keyword>
<dbReference type="Proteomes" id="UP001055439">
    <property type="component" value="Chromosome 1"/>
</dbReference>
<dbReference type="EMBL" id="CP097502">
    <property type="protein sequence ID" value="URD75967.1"/>
    <property type="molecule type" value="Genomic_DNA"/>
</dbReference>
<proteinExistence type="predicted"/>
<sequence length="203" mass="22594">MIPSYGRHSQRCRCGREFGGVLTTVRGTFGYLARERITGSATVAPKADVDSFEIGLRRAKYGRDAKTWISSTALSGRQSICMKATTLSLLDPKLKGNADEKELGRACRMAWWCIQDVECRRPSTGEVVEQQEGELGVSLPPISGLLRNLFVDDVLAEKWYFGTISYGKTYLDVCKKLWMGVVRECLMTNHVEPVEPALVALLL</sequence>
<gene>
    <name evidence="6" type="ORF">MUK42_34706</name>
</gene>
<dbReference type="InterPro" id="IPR011009">
    <property type="entry name" value="Kinase-like_dom_sf"/>
</dbReference>
<evidence type="ECO:0000313" key="7">
    <source>
        <dbReference type="Proteomes" id="UP001055439"/>
    </source>
</evidence>
<keyword evidence="6" id="KW-0808">Transferase</keyword>
<evidence type="ECO:0000256" key="2">
    <source>
        <dbReference type="ARBA" id="ARBA00022692"/>
    </source>
</evidence>
<reference evidence="6" key="1">
    <citation type="submission" date="2022-05" db="EMBL/GenBank/DDBJ databases">
        <title>The Musa troglodytarum L. genome provides insights into the mechanism of non-climacteric behaviour and enrichment of carotenoids.</title>
        <authorList>
            <person name="Wang J."/>
        </authorList>
    </citation>
    <scope>NUCLEOTIDE SEQUENCE</scope>
    <source>
        <tissue evidence="6">Leaf</tissue>
    </source>
</reference>